<accession>A0AA91FBS3</accession>
<comment type="caution">
    <text evidence="10">The sequence shown here is derived from an EMBL/GenBank/DDBJ whole genome shotgun (WGS) entry which is preliminary data.</text>
</comment>
<dbReference type="GO" id="GO:0020037">
    <property type="term" value="F:heme binding"/>
    <property type="evidence" value="ECO:0007669"/>
    <property type="project" value="InterPro"/>
</dbReference>
<evidence type="ECO:0000256" key="5">
    <source>
        <dbReference type="ARBA" id="ARBA00023002"/>
    </source>
</evidence>
<keyword evidence="4" id="KW-0732">Signal</keyword>
<evidence type="ECO:0000256" key="8">
    <source>
        <dbReference type="SAM" id="MobiDB-lite"/>
    </source>
</evidence>
<dbReference type="SUPFAM" id="SSF46626">
    <property type="entry name" value="Cytochrome c"/>
    <property type="match status" value="2"/>
</dbReference>
<keyword evidence="5" id="KW-0560">Oxidoreductase</keyword>
<dbReference type="InterPro" id="IPR036909">
    <property type="entry name" value="Cyt_c-like_dom_sf"/>
</dbReference>
<dbReference type="InterPro" id="IPR009056">
    <property type="entry name" value="Cyt_c-like_dom"/>
</dbReference>
<dbReference type="InterPro" id="IPR004852">
    <property type="entry name" value="Di-haem_cyt_c_peroxidsae"/>
</dbReference>
<dbReference type="EMBL" id="LYTK01000010">
    <property type="protein sequence ID" value="OBQ66895.1"/>
    <property type="molecule type" value="Genomic_DNA"/>
</dbReference>
<dbReference type="GO" id="GO:0004130">
    <property type="term" value="F:cytochrome-c peroxidase activity"/>
    <property type="evidence" value="ECO:0007669"/>
    <property type="project" value="TreeGrafter"/>
</dbReference>
<name>A0AA91FBS3_RHILI</name>
<evidence type="ECO:0000256" key="7">
    <source>
        <dbReference type="PROSITE-ProRule" id="PRU00433"/>
    </source>
</evidence>
<dbReference type="GO" id="GO:0046872">
    <property type="term" value="F:metal ion binding"/>
    <property type="evidence" value="ECO:0007669"/>
    <property type="project" value="UniProtKB-KW"/>
</dbReference>
<organism evidence="10 11">
    <name type="scientific">Rhizobium loti</name>
    <name type="common">Mesorhizobium loti</name>
    <dbReference type="NCBI Taxonomy" id="381"/>
    <lineage>
        <taxon>Bacteria</taxon>
        <taxon>Pseudomonadati</taxon>
        <taxon>Pseudomonadota</taxon>
        <taxon>Alphaproteobacteria</taxon>
        <taxon>Hyphomicrobiales</taxon>
        <taxon>Phyllobacteriaceae</taxon>
        <taxon>Mesorhizobium</taxon>
    </lineage>
</organism>
<dbReference type="InterPro" id="IPR051395">
    <property type="entry name" value="Cytochrome_c_Peroxidase/MauG"/>
</dbReference>
<evidence type="ECO:0000259" key="9">
    <source>
        <dbReference type="PROSITE" id="PS51007"/>
    </source>
</evidence>
<evidence type="ECO:0000256" key="3">
    <source>
        <dbReference type="ARBA" id="ARBA00022723"/>
    </source>
</evidence>
<dbReference type="AlphaFoldDB" id="A0AA91FBS3"/>
<dbReference type="PANTHER" id="PTHR30600:SF10">
    <property type="entry name" value="BLL6722 PROTEIN"/>
    <property type="match status" value="1"/>
</dbReference>
<dbReference type="PROSITE" id="PS51007">
    <property type="entry name" value="CYTC"/>
    <property type="match status" value="2"/>
</dbReference>
<keyword evidence="3 7" id="KW-0479">Metal-binding</keyword>
<reference evidence="10 11" key="1">
    <citation type="submission" date="2016-05" db="EMBL/GenBank/DDBJ databases">
        <authorList>
            <person name="Ramsay J.P."/>
        </authorList>
    </citation>
    <scope>NUCLEOTIDE SEQUENCE [LARGE SCALE GENOMIC DNA]</scope>
    <source>
        <strain evidence="10 11">NZP2042</strain>
    </source>
</reference>
<dbReference type="GO" id="GO:0009055">
    <property type="term" value="F:electron transfer activity"/>
    <property type="evidence" value="ECO:0007669"/>
    <property type="project" value="InterPro"/>
</dbReference>
<protein>
    <submittedName>
        <fullName evidence="10">Cytochrome-c peroxidase</fullName>
    </submittedName>
</protein>
<feature type="domain" description="Cytochrome c" evidence="9">
    <location>
        <begin position="58"/>
        <end position="187"/>
    </location>
</feature>
<dbReference type="GO" id="GO:0030313">
    <property type="term" value="C:cell envelope"/>
    <property type="evidence" value="ECO:0007669"/>
    <property type="project" value="UniProtKB-SubCell"/>
</dbReference>
<comment type="subcellular location">
    <subcellularLocation>
        <location evidence="1">Cell envelope</location>
    </subcellularLocation>
</comment>
<feature type="domain" description="Cytochrome c" evidence="9">
    <location>
        <begin position="244"/>
        <end position="421"/>
    </location>
</feature>
<evidence type="ECO:0000313" key="11">
    <source>
        <dbReference type="Proteomes" id="UP000093737"/>
    </source>
</evidence>
<feature type="region of interest" description="Disordered" evidence="8">
    <location>
        <begin position="129"/>
        <end position="156"/>
    </location>
</feature>
<evidence type="ECO:0000256" key="2">
    <source>
        <dbReference type="ARBA" id="ARBA00022617"/>
    </source>
</evidence>
<evidence type="ECO:0000256" key="1">
    <source>
        <dbReference type="ARBA" id="ARBA00004196"/>
    </source>
</evidence>
<dbReference type="Gene3D" id="1.10.760.10">
    <property type="entry name" value="Cytochrome c-like domain"/>
    <property type="match status" value="2"/>
</dbReference>
<keyword evidence="6 7" id="KW-0408">Iron</keyword>
<dbReference type="Proteomes" id="UP000093737">
    <property type="component" value="Unassembled WGS sequence"/>
</dbReference>
<gene>
    <name evidence="10" type="ORF">A8145_31400</name>
</gene>
<dbReference type="Pfam" id="PF03150">
    <property type="entry name" value="CCP_MauG"/>
    <property type="match status" value="1"/>
</dbReference>
<evidence type="ECO:0000256" key="6">
    <source>
        <dbReference type="ARBA" id="ARBA00023004"/>
    </source>
</evidence>
<proteinExistence type="predicted"/>
<sequence>MDREAMTTGRGKRLMIAAAAASLFGLALAWPQTLVHAGSGSVHPGPLSRADAFARAQALMALGRKMFFDPALSASGRQACSSCHDQRHAFGPASAKPVEMGGPNLDQPGVRAVPSLRYLQAAPAFTEHFYDSEDEGDESVDNGPTGGLTWDGRADHGKDQAKIPLLSPFEMANKDGAAVTSALRKSAYAGEFKAAFGDDVFDHPDDAFDAAAEALGTFEQSAPDFYPYSSRYDAFLAGKAELTAQELRGRALFEDEAKGNCASCHLSEPANDGEPPQFTDFGLIAIAVPRNAAIPANADPDYVDLGLCGPLRTDFKGRTEYCGLFKTPTLRNVALRKSFFHNGAFHTLRDAVAFYASRDTDPGHWYPRTADGTVRQYDDLPKAYWPNLNQDPPFNGKKPGDKPALNDAEIDDIVAFLQTLTDADQQAGTVPAN</sequence>
<keyword evidence="10" id="KW-0575">Peroxidase</keyword>
<dbReference type="PANTHER" id="PTHR30600">
    <property type="entry name" value="CYTOCHROME C PEROXIDASE-RELATED"/>
    <property type="match status" value="1"/>
</dbReference>
<keyword evidence="2 7" id="KW-0349">Heme</keyword>
<evidence type="ECO:0000256" key="4">
    <source>
        <dbReference type="ARBA" id="ARBA00022729"/>
    </source>
</evidence>
<evidence type="ECO:0000313" key="10">
    <source>
        <dbReference type="EMBL" id="OBQ66895.1"/>
    </source>
</evidence>